<dbReference type="EMBL" id="BARS01054974">
    <property type="protein sequence ID" value="GAG52810.1"/>
    <property type="molecule type" value="Genomic_DNA"/>
</dbReference>
<sequence length="97" mass="10760">MARNIHQQHIAVLHLTAAIEFVANDGDPDEMLFPIQCVPVDDCLAWCIHDAADGRNVWIRTWDSGAPGSFDRTANAERMDADEIADLPNWTMDGVVV</sequence>
<name>X0YAE8_9ZZZZ</name>
<accession>X0YAE8</accession>
<proteinExistence type="predicted"/>
<gene>
    <name evidence="1" type="ORF">S01H1_81272</name>
</gene>
<evidence type="ECO:0000313" key="1">
    <source>
        <dbReference type="EMBL" id="GAG52810.1"/>
    </source>
</evidence>
<comment type="caution">
    <text evidence="1">The sequence shown here is derived from an EMBL/GenBank/DDBJ whole genome shotgun (WGS) entry which is preliminary data.</text>
</comment>
<organism evidence="1">
    <name type="scientific">marine sediment metagenome</name>
    <dbReference type="NCBI Taxonomy" id="412755"/>
    <lineage>
        <taxon>unclassified sequences</taxon>
        <taxon>metagenomes</taxon>
        <taxon>ecological metagenomes</taxon>
    </lineage>
</organism>
<reference evidence="1" key="1">
    <citation type="journal article" date="2014" name="Front. Microbiol.">
        <title>High frequency of phylogenetically diverse reductive dehalogenase-homologous genes in deep subseafloor sedimentary metagenomes.</title>
        <authorList>
            <person name="Kawai M."/>
            <person name="Futagami T."/>
            <person name="Toyoda A."/>
            <person name="Takaki Y."/>
            <person name="Nishi S."/>
            <person name="Hori S."/>
            <person name="Arai W."/>
            <person name="Tsubouchi T."/>
            <person name="Morono Y."/>
            <person name="Uchiyama I."/>
            <person name="Ito T."/>
            <person name="Fujiyama A."/>
            <person name="Inagaki F."/>
            <person name="Takami H."/>
        </authorList>
    </citation>
    <scope>NUCLEOTIDE SEQUENCE</scope>
    <source>
        <strain evidence="1">Expedition CK06-06</strain>
    </source>
</reference>
<dbReference type="AlphaFoldDB" id="X0YAE8"/>
<protein>
    <submittedName>
        <fullName evidence="1">Uncharacterized protein</fullName>
    </submittedName>
</protein>